<dbReference type="InParanoid" id="Q54E39"/>
<feature type="region of interest" description="Disordered" evidence="1">
    <location>
        <begin position="635"/>
        <end position="658"/>
    </location>
</feature>
<proteinExistence type="predicted"/>
<dbReference type="VEuPathDB" id="AmoebaDB:DDB_G0291818"/>
<comment type="caution">
    <text evidence="3">The sequence shown here is derived from an EMBL/GenBank/DDBJ whole genome shotgun (WGS) entry which is preliminary data.</text>
</comment>
<dbReference type="OMA" id="PTWINEE"/>
<gene>
    <name evidence="3" type="ORF">DDB_G0291818</name>
</gene>
<dbReference type="EMBL" id="AAFI02000185">
    <property type="protein sequence ID" value="EAL61530.1"/>
    <property type="molecule type" value="Genomic_DNA"/>
</dbReference>
<evidence type="ECO:0000256" key="2">
    <source>
        <dbReference type="SAM" id="SignalP"/>
    </source>
</evidence>
<evidence type="ECO:0000256" key="1">
    <source>
        <dbReference type="SAM" id="MobiDB-lite"/>
    </source>
</evidence>
<sequence>MKTRILLLFLLLSILLNVSFSLDETKNIENNLAAELIPDIGEKNNNNNLELVGLNENEKQKTENVEEISNVVREKQVENKPDVEYEFHQISLEDNLKKIINDIVSISNRNREQDITSLLNYIFNVKPKSEDFKEYNGKQSKFQQMVNYFQSFDEIIKQHQFEIDQDQVRLLAHDFTKAYSSVFELDNDENLQFEDNLTNFLYLSVQKFLSSFGLPEYKPHFERSNLLERDVHRYVSHPDVSYWSNDNVEKIAKASTLTENNIQDISKAIVQLSEGESKYFKNVMEILDIQNAPNRQKVANISSILKTALRIMYSMISKLQTNVDNIDNNENIDNTDNINNDNVVAKYPTWINEEYIKDVDSVSKASELFNPRTIVAFNKLFIRNNDPISKYDQESLTHQFVDLAYSILYGRQQKYEEFAEKGKTASDTNIDPIILNRIISMVDNVQEVSQQENSQGYLLRAARAFFNLFHIRENYDALMNAFEQEQEEQINNINNNNNENTQQQEEQQNDENNQQTKQQKQASSNIQYIAHRVNKIIQENTNIDQGDETKRNENVFRILYNIYLHYYGLEDENQLESNRKVSNKKIENENPEVSFIREIVPSLSENDVVDILEEIDRVADQLGYKSTKIDDIDENDELNNNAGETRDLGDFQYQENEI</sequence>
<dbReference type="GeneID" id="8628354"/>
<accession>Q54E39</accession>
<dbReference type="Proteomes" id="UP000002195">
    <property type="component" value="Unassembled WGS sequence"/>
</dbReference>
<feature type="chain" id="PRO_5004249420" evidence="2">
    <location>
        <begin position="22"/>
        <end position="658"/>
    </location>
</feature>
<keyword evidence="2" id="KW-0732">Signal</keyword>
<organism evidence="3 4">
    <name type="scientific">Dictyostelium discoideum</name>
    <name type="common">Social amoeba</name>
    <dbReference type="NCBI Taxonomy" id="44689"/>
    <lineage>
        <taxon>Eukaryota</taxon>
        <taxon>Amoebozoa</taxon>
        <taxon>Evosea</taxon>
        <taxon>Eumycetozoa</taxon>
        <taxon>Dictyostelia</taxon>
        <taxon>Dictyosteliales</taxon>
        <taxon>Dictyosteliaceae</taxon>
        <taxon>Dictyostelium</taxon>
    </lineage>
</organism>
<feature type="signal peptide" evidence="2">
    <location>
        <begin position="1"/>
        <end position="21"/>
    </location>
</feature>
<dbReference type="HOGENOM" id="CLU_417056_0_0_1"/>
<name>Q54E39_DICDI</name>
<dbReference type="PaxDb" id="44689-DDB0184084"/>
<dbReference type="AlphaFoldDB" id="Q54E39"/>
<dbReference type="KEGG" id="ddi:DDB_G0291818"/>
<dbReference type="STRING" id="44689.Q54E39"/>
<protein>
    <submittedName>
        <fullName evidence="3">Uncharacterized protein</fullName>
    </submittedName>
</protein>
<reference evidence="3 4" key="1">
    <citation type="journal article" date="2005" name="Nature">
        <title>The genome of the social amoeba Dictyostelium discoideum.</title>
        <authorList>
            <consortium name="The Dictyostelium discoideum Sequencing Consortium"/>
            <person name="Eichinger L."/>
            <person name="Pachebat J.A."/>
            <person name="Glockner G."/>
            <person name="Rajandream M.A."/>
            <person name="Sucgang R."/>
            <person name="Berriman M."/>
            <person name="Song J."/>
            <person name="Olsen R."/>
            <person name="Szafranski K."/>
            <person name="Xu Q."/>
            <person name="Tunggal B."/>
            <person name="Kummerfeld S."/>
            <person name="Madera M."/>
            <person name="Konfortov B.A."/>
            <person name="Rivero F."/>
            <person name="Bankier A.T."/>
            <person name="Lehmann R."/>
            <person name="Hamlin N."/>
            <person name="Davies R."/>
            <person name="Gaudet P."/>
            <person name="Fey P."/>
            <person name="Pilcher K."/>
            <person name="Chen G."/>
            <person name="Saunders D."/>
            <person name="Sodergren E."/>
            <person name="Davis P."/>
            <person name="Kerhornou A."/>
            <person name="Nie X."/>
            <person name="Hall N."/>
            <person name="Anjard C."/>
            <person name="Hemphill L."/>
            <person name="Bason N."/>
            <person name="Farbrother P."/>
            <person name="Desany B."/>
            <person name="Just E."/>
            <person name="Morio T."/>
            <person name="Rost R."/>
            <person name="Churcher C."/>
            <person name="Cooper J."/>
            <person name="Haydock S."/>
            <person name="van Driessche N."/>
            <person name="Cronin A."/>
            <person name="Goodhead I."/>
            <person name="Muzny D."/>
            <person name="Mourier T."/>
            <person name="Pain A."/>
            <person name="Lu M."/>
            <person name="Harper D."/>
            <person name="Lindsay R."/>
            <person name="Hauser H."/>
            <person name="James K."/>
            <person name="Quiles M."/>
            <person name="Madan Babu M."/>
            <person name="Saito T."/>
            <person name="Buchrieser C."/>
            <person name="Wardroper A."/>
            <person name="Felder M."/>
            <person name="Thangavelu M."/>
            <person name="Johnson D."/>
            <person name="Knights A."/>
            <person name="Loulseged H."/>
            <person name="Mungall K."/>
            <person name="Oliver K."/>
            <person name="Price C."/>
            <person name="Quail M.A."/>
            <person name="Urushihara H."/>
            <person name="Hernandez J."/>
            <person name="Rabbinowitsch E."/>
            <person name="Steffen D."/>
            <person name="Sanders M."/>
            <person name="Ma J."/>
            <person name="Kohara Y."/>
            <person name="Sharp S."/>
            <person name="Simmonds M."/>
            <person name="Spiegler S."/>
            <person name="Tivey A."/>
            <person name="Sugano S."/>
            <person name="White B."/>
            <person name="Walker D."/>
            <person name="Woodward J."/>
            <person name="Winckler T."/>
            <person name="Tanaka Y."/>
            <person name="Shaulsky G."/>
            <person name="Schleicher M."/>
            <person name="Weinstock G."/>
            <person name="Rosenthal A."/>
            <person name="Cox E.C."/>
            <person name="Chisholm R.L."/>
            <person name="Gibbs R."/>
            <person name="Loomis W.F."/>
            <person name="Platzer M."/>
            <person name="Kay R.R."/>
            <person name="Williams J."/>
            <person name="Dear P.H."/>
            <person name="Noegel A.A."/>
            <person name="Barrell B."/>
            <person name="Kuspa A."/>
        </authorList>
    </citation>
    <scope>NUCLEOTIDE SEQUENCE [LARGE SCALE GENOMIC DNA]</scope>
    <source>
        <strain evidence="3 4">AX4</strain>
    </source>
</reference>
<feature type="region of interest" description="Disordered" evidence="1">
    <location>
        <begin position="494"/>
        <end position="524"/>
    </location>
</feature>
<dbReference type="eggNOG" id="ENOG502RCIU">
    <property type="taxonomic scope" value="Eukaryota"/>
</dbReference>
<dbReference type="RefSeq" id="XP_629948.1">
    <property type="nucleotide sequence ID" value="XM_629946.1"/>
</dbReference>
<evidence type="ECO:0000313" key="3">
    <source>
        <dbReference type="EMBL" id="EAL61530.1"/>
    </source>
</evidence>
<evidence type="ECO:0000313" key="4">
    <source>
        <dbReference type="Proteomes" id="UP000002195"/>
    </source>
</evidence>
<dbReference type="dictyBase" id="DDB_G0291818"/>
<feature type="compositionally biased region" description="Low complexity" evidence="1">
    <location>
        <begin position="494"/>
        <end position="521"/>
    </location>
</feature>
<dbReference type="FunCoup" id="Q54E39">
    <property type="interactions" value="877"/>
</dbReference>
<keyword evidence="4" id="KW-1185">Reference proteome</keyword>